<dbReference type="OrthoDB" id="10460900at2759"/>
<organism evidence="1 2">
    <name type="scientific">Symbiodinium natans</name>
    <dbReference type="NCBI Taxonomy" id="878477"/>
    <lineage>
        <taxon>Eukaryota</taxon>
        <taxon>Sar</taxon>
        <taxon>Alveolata</taxon>
        <taxon>Dinophyceae</taxon>
        <taxon>Suessiales</taxon>
        <taxon>Symbiodiniaceae</taxon>
        <taxon>Symbiodinium</taxon>
    </lineage>
</organism>
<dbReference type="EMBL" id="CAJNDS010002843">
    <property type="protein sequence ID" value="CAE7615920.1"/>
    <property type="molecule type" value="Genomic_DNA"/>
</dbReference>
<evidence type="ECO:0000313" key="2">
    <source>
        <dbReference type="Proteomes" id="UP000604046"/>
    </source>
</evidence>
<protein>
    <submittedName>
        <fullName evidence="1">Uncharacterized protein</fullName>
    </submittedName>
</protein>
<evidence type="ECO:0000313" key="1">
    <source>
        <dbReference type="EMBL" id="CAE7615920.1"/>
    </source>
</evidence>
<accession>A0A812V8L0</accession>
<sequence length="151" mass="16502">MGNCSGASQTAGVSGPVETERQPLRVEVYHMGHFWDEQDYVSYWKEFHLKSDGSVSEYNCCAGSGLGLCGKIERYERLERQGTYTMAVGPAKAEQLDIVWESGLKDVLKVGEGSLRKGHPLGLSPAELDAAIERQNAANAVKEKEKAEGKP</sequence>
<reference evidence="1" key="1">
    <citation type="submission" date="2021-02" db="EMBL/GenBank/DDBJ databases">
        <authorList>
            <person name="Dougan E. K."/>
            <person name="Rhodes N."/>
            <person name="Thang M."/>
            <person name="Chan C."/>
        </authorList>
    </citation>
    <scope>NUCLEOTIDE SEQUENCE</scope>
</reference>
<name>A0A812V8L0_9DINO</name>
<gene>
    <name evidence="1" type="ORF">SNAT2548_LOCUS35012</name>
</gene>
<keyword evidence="2" id="KW-1185">Reference proteome</keyword>
<dbReference type="AlphaFoldDB" id="A0A812V8L0"/>
<dbReference type="Proteomes" id="UP000604046">
    <property type="component" value="Unassembled WGS sequence"/>
</dbReference>
<proteinExistence type="predicted"/>
<comment type="caution">
    <text evidence="1">The sequence shown here is derived from an EMBL/GenBank/DDBJ whole genome shotgun (WGS) entry which is preliminary data.</text>
</comment>